<dbReference type="PROSITE" id="PS50011">
    <property type="entry name" value="PROTEIN_KINASE_DOM"/>
    <property type="match status" value="1"/>
</dbReference>
<organism evidence="13 14">
    <name type="scientific">Ostreobium quekettii</name>
    <dbReference type="NCBI Taxonomy" id="121088"/>
    <lineage>
        <taxon>Eukaryota</taxon>
        <taxon>Viridiplantae</taxon>
        <taxon>Chlorophyta</taxon>
        <taxon>core chlorophytes</taxon>
        <taxon>Ulvophyceae</taxon>
        <taxon>TCBD clade</taxon>
        <taxon>Bryopsidales</taxon>
        <taxon>Ostreobineae</taxon>
        <taxon>Ostreobiaceae</taxon>
        <taxon>Ostreobium</taxon>
    </lineage>
</organism>
<dbReference type="AlphaFoldDB" id="A0A8S1JFC1"/>
<evidence type="ECO:0000256" key="9">
    <source>
        <dbReference type="ARBA" id="ARBA00022840"/>
    </source>
</evidence>
<keyword evidence="4" id="KW-0723">Serine/threonine-protein kinase</keyword>
<accession>A0A8S1JFC1</accession>
<evidence type="ECO:0000313" key="13">
    <source>
        <dbReference type="EMBL" id="CAD7702650.1"/>
    </source>
</evidence>
<feature type="region of interest" description="Disordered" evidence="11">
    <location>
        <begin position="470"/>
        <end position="530"/>
    </location>
</feature>
<evidence type="ECO:0000259" key="12">
    <source>
        <dbReference type="PROSITE" id="PS50011"/>
    </source>
</evidence>
<dbReference type="Proteomes" id="UP000708148">
    <property type="component" value="Unassembled WGS sequence"/>
</dbReference>
<evidence type="ECO:0000256" key="5">
    <source>
        <dbReference type="ARBA" id="ARBA00022553"/>
    </source>
</evidence>
<protein>
    <recommendedName>
        <fullName evidence="12">Protein kinase domain-containing protein</fullName>
    </recommendedName>
</protein>
<evidence type="ECO:0000256" key="11">
    <source>
        <dbReference type="SAM" id="MobiDB-lite"/>
    </source>
</evidence>
<feature type="region of interest" description="Disordered" evidence="11">
    <location>
        <begin position="1065"/>
        <end position="1248"/>
    </location>
</feature>
<name>A0A8S1JFC1_9CHLO</name>
<feature type="compositionally biased region" description="Polar residues" evidence="11">
    <location>
        <begin position="470"/>
        <end position="480"/>
    </location>
</feature>
<sequence>MTTSEGIYASFPGPSGGGERALTKPAEGVKNSGFDNVNSDLIMHVNDVLVSEESGRRYHVMDAVGQGTFGQVVKCWSQETQGLVAVKVIKNQEAYYHQARVEVGILRLLNERYDTERHNIVRLLDFFRFRDHLCLVFELLDTNLYELLKRNGYRGLSLQLVRFFLKQMLDCLAMLRDERIIHCDLKPENVLLRDQTSGRIKIIDFGSACLEHKTVYSYIQSRFYRSPEVVLGYPYTTAIDMWSLGCVAAELFLGLPLFPAASERDLLARLYEMLGPPPESILRVAKHCKTYFKETEVVVDGRKKMQHELLSEEEFEARNNAKSPSGKRYFMHAKLADIIGAYPMKSGISDKEVQEEQDCRKCFVDFLLGILEVDAHARWTPHQAALHPFISGDRFTGPFQPPPAPDSRSHTHPVGIQDPRAARGHSYSWHADAFQAHSATAGYFPSPAHAQAHAQAHAIAMATVQQLSPQMSPHFGSNNVPGGLGMLTGTPDDALLSSTLQPQPATGTKGAEATNGAMQQGRAEPAARPPVLPCLPPRQLSSILTGHGLSPRTFGTAPYAQSMPNSQMSPMYLDRIAAVAGAAAAAAEESVRQQLGSLTGLGPMIADPSVDKPPPHPAPLGLLPDFSPRVVGFRLPDANCRFDTVETVPGQSASHQPSGEVSPLAVDSAQTSSWVELKMGIKLGEDSGEWDGGECPTSRIYDEDDGTTVEEYSPSPGDWDPNYSDIEFLHSPGREGALDWDVDQHGHVPYHPRIGIPLAIPGAGYCPAGMPDPGSPTSSWQVSQNVANQQVGAGVHVDGQAAAENGADHGGSKNRPKRGRSSGAVLGGPQNAWGSGQGPQHFRFATNEGLPFLTCTMDSPRTSAYVPGQAPHALQASGWPAGTQPSRLSESSVRALDAANGSFQSGLSPTAEVCSWMGSPEINTGLCMNTSGGIPGDYAAAMGAAQGHAGPNFVGTPTRGGCSSAAGTPRGPQIGTPWGSHLDGVQQEQRRAQVRNGPQMHRPAPIHPTAGSEHSSYVWGSRDSSLGPDDPHCIMDGHEVLRNESPMRIPQEGQVVGPTGAMAEVHRGQQHWRRGDAQRSRYRANSDSFSRPAGMSVGNGKSRSMDCGSGQQRPPLNGAGGQGNWLHPQHRQRSSNGSDAGQGGSGQVDSEVHRAGSQWEQSSHEKAHGCAKQHAAGAHRVLSRLRTGRRSSGSGQMDQPTPEHRQSSSQGFVGDVRESRTGVGTLQRVSGTEEIRAGSGGGDFSFQR</sequence>
<keyword evidence="6" id="KW-0808">Transferase</keyword>
<keyword evidence="8" id="KW-0418">Kinase</keyword>
<comment type="caution">
    <text evidence="13">The sequence shown here is derived from an EMBL/GenBank/DDBJ whole genome shotgun (WGS) entry which is preliminary data.</text>
</comment>
<feature type="binding site" evidence="10">
    <location>
        <position position="87"/>
    </location>
    <ligand>
        <name>ATP</name>
        <dbReference type="ChEBI" id="CHEBI:30616"/>
    </ligand>
</feature>
<dbReference type="Pfam" id="PF00069">
    <property type="entry name" value="Pkinase"/>
    <property type="match status" value="1"/>
</dbReference>
<dbReference type="InterPro" id="IPR011009">
    <property type="entry name" value="Kinase-like_dom_sf"/>
</dbReference>
<dbReference type="SMART" id="SM00220">
    <property type="entry name" value="S_TKc"/>
    <property type="match status" value="1"/>
</dbReference>
<feature type="region of interest" description="Disordered" evidence="11">
    <location>
        <begin position="685"/>
        <end position="721"/>
    </location>
</feature>
<dbReference type="InterPro" id="IPR008271">
    <property type="entry name" value="Ser/Thr_kinase_AS"/>
</dbReference>
<feature type="domain" description="Protein kinase" evidence="12">
    <location>
        <begin position="58"/>
        <end position="390"/>
    </location>
</feature>
<dbReference type="FunFam" id="1.10.510.10:FF:000380">
    <property type="entry name" value="Serine/threonine-protein kinase ppk15"/>
    <property type="match status" value="1"/>
</dbReference>
<keyword evidence="3" id="KW-0963">Cytoplasm</keyword>
<feature type="compositionally biased region" description="Gly residues" evidence="11">
    <location>
        <begin position="1238"/>
        <end position="1248"/>
    </location>
</feature>
<keyword evidence="14" id="KW-1185">Reference proteome</keyword>
<dbReference type="GO" id="GO:0004713">
    <property type="term" value="F:protein tyrosine kinase activity"/>
    <property type="evidence" value="ECO:0007669"/>
    <property type="project" value="TreeGrafter"/>
</dbReference>
<reference evidence="13" key="1">
    <citation type="submission" date="2020-12" db="EMBL/GenBank/DDBJ databases">
        <authorList>
            <person name="Iha C."/>
        </authorList>
    </citation>
    <scope>NUCLEOTIDE SEQUENCE</scope>
</reference>
<keyword evidence="5" id="KW-0597">Phosphoprotein</keyword>
<evidence type="ECO:0000256" key="8">
    <source>
        <dbReference type="ARBA" id="ARBA00022777"/>
    </source>
</evidence>
<keyword evidence="7 10" id="KW-0547">Nucleotide-binding</keyword>
<dbReference type="InterPro" id="IPR017441">
    <property type="entry name" value="Protein_kinase_ATP_BS"/>
</dbReference>
<proteinExistence type="inferred from homology"/>
<dbReference type="GO" id="GO:0005524">
    <property type="term" value="F:ATP binding"/>
    <property type="evidence" value="ECO:0007669"/>
    <property type="project" value="UniProtKB-UniRule"/>
</dbReference>
<dbReference type="PANTHER" id="PTHR24058">
    <property type="entry name" value="DUAL SPECIFICITY PROTEIN KINASE"/>
    <property type="match status" value="1"/>
</dbReference>
<dbReference type="InterPro" id="IPR050494">
    <property type="entry name" value="Ser_Thr_dual-spec_kinase"/>
</dbReference>
<dbReference type="GO" id="GO:0004674">
    <property type="term" value="F:protein serine/threonine kinase activity"/>
    <property type="evidence" value="ECO:0007669"/>
    <property type="project" value="UniProtKB-KW"/>
</dbReference>
<keyword evidence="9 10" id="KW-0067">ATP-binding</keyword>
<dbReference type="FunFam" id="3.30.200.20:FF:000087">
    <property type="entry name" value="Dual specificity tyrosine-phosphorylation-regulated kinase 1A"/>
    <property type="match status" value="1"/>
</dbReference>
<dbReference type="PROSITE" id="PS00108">
    <property type="entry name" value="PROTEIN_KINASE_ST"/>
    <property type="match status" value="1"/>
</dbReference>
<dbReference type="OrthoDB" id="9332038at2759"/>
<comment type="similarity">
    <text evidence="2">Belongs to the protein kinase superfamily. CMGC Ser/Thr protein kinase family. MNB/DYRK subfamily.</text>
</comment>
<dbReference type="EMBL" id="CAJHUC010001901">
    <property type="protein sequence ID" value="CAD7702650.1"/>
    <property type="molecule type" value="Genomic_DNA"/>
</dbReference>
<evidence type="ECO:0000256" key="3">
    <source>
        <dbReference type="ARBA" id="ARBA00022490"/>
    </source>
</evidence>
<dbReference type="InterPro" id="IPR000719">
    <property type="entry name" value="Prot_kinase_dom"/>
</dbReference>
<dbReference type="SUPFAM" id="SSF56112">
    <property type="entry name" value="Protein kinase-like (PK-like)"/>
    <property type="match status" value="1"/>
</dbReference>
<dbReference type="GO" id="GO:0005737">
    <property type="term" value="C:cytoplasm"/>
    <property type="evidence" value="ECO:0007669"/>
    <property type="project" value="UniProtKB-SubCell"/>
</dbReference>
<dbReference type="PANTHER" id="PTHR24058:SF17">
    <property type="entry name" value="HOMEODOMAIN INTERACTING PROTEIN KINASE, ISOFORM D"/>
    <property type="match status" value="1"/>
</dbReference>
<evidence type="ECO:0000256" key="1">
    <source>
        <dbReference type="ARBA" id="ARBA00004496"/>
    </source>
</evidence>
<gene>
    <name evidence="13" type="ORF">OSTQU699_LOCUS8007</name>
</gene>
<evidence type="ECO:0000313" key="14">
    <source>
        <dbReference type="Proteomes" id="UP000708148"/>
    </source>
</evidence>
<evidence type="ECO:0000256" key="10">
    <source>
        <dbReference type="PROSITE-ProRule" id="PRU10141"/>
    </source>
</evidence>
<dbReference type="PROSITE" id="PS00107">
    <property type="entry name" value="PROTEIN_KINASE_ATP"/>
    <property type="match status" value="1"/>
</dbReference>
<evidence type="ECO:0000256" key="2">
    <source>
        <dbReference type="ARBA" id="ARBA00008867"/>
    </source>
</evidence>
<evidence type="ECO:0000256" key="7">
    <source>
        <dbReference type="ARBA" id="ARBA00022741"/>
    </source>
</evidence>
<feature type="region of interest" description="Disordered" evidence="11">
    <location>
        <begin position="1"/>
        <end position="21"/>
    </location>
</feature>
<feature type="region of interest" description="Disordered" evidence="11">
    <location>
        <begin position="396"/>
        <end position="422"/>
    </location>
</feature>
<evidence type="ECO:0000256" key="6">
    <source>
        <dbReference type="ARBA" id="ARBA00022679"/>
    </source>
</evidence>
<comment type="subcellular location">
    <subcellularLocation>
        <location evidence="1">Cytoplasm</location>
    </subcellularLocation>
</comment>
<feature type="compositionally biased region" description="Polar residues" evidence="11">
    <location>
        <begin position="496"/>
        <end position="506"/>
    </location>
</feature>
<dbReference type="Gene3D" id="3.30.200.20">
    <property type="entry name" value="Phosphorylase Kinase, domain 1"/>
    <property type="match status" value="1"/>
</dbReference>
<dbReference type="Gene3D" id="1.10.510.10">
    <property type="entry name" value="Transferase(Phosphotransferase) domain 1"/>
    <property type="match status" value="1"/>
</dbReference>
<feature type="region of interest" description="Disordered" evidence="11">
    <location>
        <begin position="803"/>
        <end position="835"/>
    </location>
</feature>
<evidence type="ECO:0000256" key="4">
    <source>
        <dbReference type="ARBA" id="ARBA00022527"/>
    </source>
</evidence>
<feature type="region of interest" description="Disordered" evidence="11">
    <location>
        <begin position="996"/>
        <end position="1024"/>
    </location>
</feature>